<dbReference type="PANTHER" id="PTHR42850">
    <property type="entry name" value="METALLOPHOSPHOESTERASE"/>
    <property type="match status" value="1"/>
</dbReference>
<keyword evidence="3" id="KW-1185">Reference proteome</keyword>
<dbReference type="InterPro" id="IPR006186">
    <property type="entry name" value="Ser/Thr-sp_prot-phosphatase"/>
</dbReference>
<dbReference type="EMBL" id="JAASQL010000001">
    <property type="protein sequence ID" value="NIJ44047.1"/>
    <property type="molecule type" value="Genomic_DNA"/>
</dbReference>
<name>A0ABX0U5B2_9FLAO</name>
<reference evidence="2 3" key="1">
    <citation type="submission" date="2020-03" db="EMBL/GenBank/DDBJ databases">
        <title>Genomic Encyclopedia of Type Strains, Phase IV (KMG-IV): sequencing the most valuable type-strain genomes for metagenomic binning, comparative biology and taxonomic classification.</title>
        <authorList>
            <person name="Goeker M."/>
        </authorList>
    </citation>
    <scope>NUCLEOTIDE SEQUENCE [LARGE SCALE GENOMIC DNA]</scope>
    <source>
        <strain evidence="2 3">DSM 101599</strain>
    </source>
</reference>
<dbReference type="RefSeq" id="WP_167183350.1">
    <property type="nucleotide sequence ID" value="NZ_JAASQL010000001.1"/>
</dbReference>
<organism evidence="2 3">
    <name type="scientific">Wenyingzhuangia heitensis</name>
    <dbReference type="NCBI Taxonomy" id="1487859"/>
    <lineage>
        <taxon>Bacteria</taxon>
        <taxon>Pseudomonadati</taxon>
        <taxon>Bacteroidota</taxon>
        <taxon>Flavobacteriia</taxon>
        <taxon>Flavobacteriales</taxon>
        <taxon>Flavobacteriaceae</taxon>
        <taxon>Wenyingzhuangia</taxon>
    </lineage>
</organism>
<dbReference type="InterPro" id="IPR004843">
    <property type="entry name" value="Calcineurin-like_PHP"/>
</dbReference>
<accession>A0ABX0U5B2</accession>
<sequence>MERTLVIGDVHGGFKALEQVLERASVTTKDTLIFLGDYVDGWSEAFEVLNLLISLKASHNCVFLKGNHDELFYDWLTKGKDNPNWLHHGGQATINSYKDRPYNFIQIHTHFLENLENYHLDSKNRLFLHAGFTNVKGIEQEHFTKMFYWDRSLWETALACRNLDKSDEFYPERLTIYSEVYIGHTPLSRINKDKPYCAAGVWNVDTGAAFTNPLTIMDVDTKEFWQSDALPTLYPNEKGRN</sequence>
<protein>
    <submittedName>
        <fullName evidence="2">Serine/threonine protein phosphatase 1</fullName>
        <ecNumber evidence="2">3.1.3.16</ecNumber>
    </submittedName>
</protein>
<dbReference type="InterPro" id="IPR050126">
    <property type="entry name" value="Ap4A_hydrolase"/>
</dbReference>
<dbReference type="PRINTS" id="PR00114">
    <property type="entry name" value="STPHPHTASE"/>
</dbReference>
<dbReference type="EC" id="3.1.3.16" evidence="2"/>
<dbReference type="Pfam" id="PF00149">
    <property type="entry name" value="Metallophos"/>
    <property type="match status" value="1"/>
</dbReference>
<evidence type="ECO:0000313" key="3">
    <source>
        <dbReference type="Proteomes" id="UP000745859"/>
    </source>
</evidence>
<dbReference type="Gene3D" id="3.60.21.10">
    <property type="match status" value="1"/>
</dbReference>
<evidence type="ECO:0000313" key="2">
    <source>
        <dbReference type="EMBL" id="NIJ44047.1"/>
    </source>
</evidence>
<comment type="caution">
    <text evidence="2">The sequence shown here is derived from an EMBL/GenBank/DDBJ whole genome shotgun (WGS) entry which is preliminary data.</text>
</comment>
<evidence type="ECO:0000259" key="1">
    <source>
        <dbReference type="Pfam" id="PF00149"/>
    </source>
</evidence>
<dbReference type="InterPro" id="IPR029052">
    <property type="entry name" value="Metallo-depent_PP-like"/>
</dbReference>
<dbReference type="PANTHER" id="PTHR42850:SF4">
    <property type="entry name" value="ZINC-DEPENDENT ENDOPOLYPHOSPHATASE"/>
    <property type="match status" value="1"/>
</dbReference>
<dbReference type="Proteomes" id="UP000745859">
    <property type="component" value="Unassembled WGS sequence"/>
</dbReference>
<proteinExistence type="predicted"/>
<keyword evidence="2" id="KW-0378">Hydrolase</keyword>
<gene>
    <name evidence="2" type="ORF">FHR24_000486</name>
</gene>
<dbReference type="GO" id="GO:0004722">
    <property type="term" value="F:protein serine/threonine phosphatase activity"/>
    <property type="evidence" value="ECO:0007669"/>
    <property type="project" value="UniProtKB-EC"/>
</dbReference>
<dbReference type="SUPFAM" id="SSF56300">
    <property type="entry name" value="Metallo-dependent phosphatases"/>
    <property type="match status" value="1"/>
</dbReference>
<feature type="domain" description="Calcineurin-like phosphoesterase" evidence="1">
    <location>
        <begin position="3"/>
        <end position="133"/>
    </location>
</feature>